<dbReference type="Proteomes" id="UP000612055">
    <property type="component" value="Unassembled WGS sequence"/>
</dbReference>
<organism evidence="3 4">
    <name type="scientific">Edaphochlamys debaryana</name>
    <dbReference type="NCBI Taxonomy" id="47281"/>
    <lineage>
        <taxon>Eukaryota</taxon>
        <taxon>Viridiplantae</taxon>
        <taxon>Chlorophyta</taxon>
        <taxon>core chlorophytes</taxon>
        <taxon>Chlorophyceae</taxon>
        <taxon>CS clade</taxon>
        <taxon>Chlamydomonadales</taxon>
        <taxon>Chlamydomonadales incertae sedis</taxon>
        <taxon>Edaphochlamys</taxon>
    </lineage>
</organism>
<dbReference type="PANTHER" id="PTHR23518:SF2">
    <property type="entry name" value="MAJOR FACILITATOR SUPERFAMILY TRANSPORTER"/>
    <property type="match status" value="1"/>
</dbReference>
<feature type="compositionally biased region" description="Pro residues" evidence="1">
    <location>
        <begin position="49"/>
        <end position="62"/>
    </location>
</feature>
<dbReference type="PANTHER" id="PTHR23518">
    <property type="entry name" value="C-METHYLTRANSFERASE"/>
    <property type="match status" value="1"/>
</dbReference>
<name>A0A835XPU2_9CHLO</name>
<proteinExistence type="predicted"/>
<feature type="transmembrane region" description="Helical" evidence="2">
    <location>
        <begin position="369"/>
        <end position="390"/>
    </location>
</feature>
<comment type="caution">
    <text evidence="3">The sequence shown here is derived from an EMBL/GenBank/DDBJ whole genome shotgun (WGS) entry which is preliminary data.</text>
</comment>
<keyword evidence="2" id="KW-0812">Transmembrane</keyword>
<feature type="transmembrane region" description="Helical" evidence="2">
    <location>
        <begin position="251"/>
        <end position="269"/>
    </location>
</feature>
<feature type="region of interest" description="Disordered" evidence="1">
    <location>
        <begin position="42"/>
        <end position="84"/>
    </location>
</feature>
<feature type="transmembrane region" description="Helical" evidence="2">
    <location>
        <begin position="188"/>
        <end position="209"/>
    </location>
</feature>
<feature type="transmembrane region" description="Helical" evidence="2">
    <location>
        <begin position="533"/>
        <end position="556"/>
    </location>
</feature>
<dbReference type="Pfam" id="PF07690">
    <property type="entry name" value="MFS_1"/>
    <property type="match status" value="1"/>
</dbReference>
<feature type="transmembrane region" description="Helical" evidence="2">
    <location>
        <begin position="275"/>
        <end position="294"/>
    </location>
</feature>
<dbReference type="SUPFAM" id="SSF103473">
    <property type="entry name" value="MFS general substrate transporter"/>
    <property type="match status" value="1"/>
</dbReference>
<dbReference type="EMBL" id="JAEHOE010000096">
    <property type="protein sequence ID" value="KAG2487499.1"/>
    <property type="molecule type" value="Genomic_DNA"/>
</dbReference>
<reference evidence="3" key="1">
    <citation type="journal article" date="2020" name="bioRxiv">
        <title>Comparative genomics of Chlamydomonas.</title>
        <authorList>
            <person name="Craig R.J."/>
            <person name="Hasan A.R."/>
            <person name="Ness R.W."/>
            <person name="Keightley P.D."/>
        </authorList>
    </citation>
    <scope>NUCLEOTIDE SEQUENCE</scope>
    <source>
        <strain evidence="3">CCAP 11/70</strain>
    </source>
</reference>
<feature type="transmembrane region" description="Helical" evidence="2">
    <location>
        <begin position="462"/>
        <end position="483"/>
    </location>
</feature>
<evidence type="ECO:0008006" key="5">
    <source>
        <dbReference type="Google" id="ProtNLM"/>
    </source>
</evidence>
<dbReference type="InterPro" id="IPR036259">
    <property type="entry name" value="MFS_trans_sf"/>
</dbReference>
<evidence type="ECO:0000313" key="4">
    <source>
        <dbReference type="Proteomes" id="UP000612055"/>
    </source>
</evidence>
<dbReference type="OrthoDB" id="512088at2759"/>
<feature type="compositionally biased region" description="Low complexity" evidence="1">
    <location>
        <begin position="67"/>
        <end position="76"/>
    </location>
</feature>
<feature type="transmembrane region" description="Helical" evidence="2">
    <location>
        <begin position="495"/>
        <end position="521"/>
    </location>
</feature>
<protein>
    <recommendedName>
        <fullName evidence="5">Major facilitator superfamily (MFS) profile domain-containing protein</fullName>
    </recommendedName>
</protein>
<gene>
    <name evidence="3" type="ORF">HYH03_013918</name>
</gene>
<dbReference type="InterPro" id="IPR011701">
    <property type="entry name" value="MFS"/>
</dbReference>
<keyword evidence="2" id="KW-0472">Membrane</keyword>
<feature type="transmembrane region" description="Helical" evidence="2">
    <location>
        <begin position="434"/>
        <end position="456"/>
    </location>
</feature>
<dbReference type="Gene3D" id="1.20.1250.20">
    <property type="entry name" value="MFS general substrate transporter like domains"/>
    <property type="match status" value="1"/>
</dbReference>
<keyword evidence="2" id="KW-1133">Transmembrane helix</keyword>
<evidence type="ECO:0000256" key="1">
    <source>
        <dbReference type="SAM" id="MobiDB-lite"/>
    </source>
</evidence>
<keyword evidence="4" id="KW-1185">Reference proteome</keyword>
<accession>A0A835XPU2</accession>
<evidence type="ECO:0000256" key="2">
    <source>
        <dbReference type="SAM" id="Phobius"/>
    </source>
</evidence>
<dbReference type="GO" id="GO:0022857">
    <property type="term" value="F:transmembrane transporter activity"/>
    <property type="evidence" value="ECO:0007669"/>
    <property type="project" value="InterPro"/>
</dbReference>
<evidence type="ECO:0000313" key="3">
    <source>
        <dbReference type="EMBL" id="KAG2487499.1"/>
    </source>
</evidence>
<feature type="transmembrane region" description="Helical" evidence="2">
    <location>
        <begin position="402"/>
        <end position="422"/>
    </location>
</feature>
<sequence>MSAFASSQLRLRSPAALPAGALPRRAPPLPLAAAPRAARLGLAGGPRLVPRPPAPSTRPAPARPSRDVSAAAAVPADDGKGGAAKAAPGGFMNVFRVFSDERCNSKLLALAIGQMLCSIATLIHDSYLPIYVHEELGLSTTKIGAVQGIAQFLCQLSKGVSGVVGDMLGSQTRVLLFGTLLTFACKPMFAMLSTVYGVFGVSFCLYWFFVAKLLDRLSKGIREAPTKAVMNELAKESGDAPDAAYGLRQSLATAGMLIGSTIASLTFAITGNNYILTFAVSSVPPLLALLWLSANFREEIWGKPAAAKAPKPPAAPPSAPAPGSPELLPAVAGAAGAGPTGSAASVSIDEPVLSPLQKGLAILRAFKPAYWQALAVVAVLYFARFDASFISLRAKSVMAKSMLPMLTLINTLFQMLLTAPLARVSGASVKNRNRLLWVGFGCMVVADLCFALPATASAAGMFFGSACIGLHMALTHAITISMVSSYMPTGHLPGVGLLSGTAVSFTDLLLGFVLAASNALAGVLADMTRAAGYGNVGCFLGGATACVLSGLLLFAFEKWGDLGRDDMIVMKARKPKKA</sequence>
<dbReference type="AlphaFoldDB" id="A0A835XPU2"/>